<accession>A0A6J6DUE1</accession>
<protein>
    <submittedName>
        <fullName evidence="1">Unannotated protein</fullName>
    </submittedName>
</protein>
<reference evidence="1" key="1">
    <citation type="submission" date="2020-05" db="EMBL/GenBank/DDBJ databases">
        <authorList>
            <person name="Chiriac C."/>
            <person name="Salcher M."/>
            <person name="Ghai R."/>
            <person name="Kavagutti S V."/>
        </authorList>
    </citation>
    <scope>NUCLEOTIDE SEQUENCE</scope>
</reference>
<dbReference type="SUPFAM" id="SSF53335">
    <property type="entry name" value="S-adenosyl-L-methionine-dependent methyltransferases"/>
    <property type="match status" value="1"/>
</dbReference>
<organism evidence="1">
    <name type="scientific">freshwater metagenome</name>
    <dbReference type="NCBI Taxonomy" id="449393"/>
    <lineage>
        <taxon>unclassified sequences</taxon>
        <taxon>metagenomes</taxon>
        <taxon>ecological metagenomes</taxon>
    </lineage>
</organism>
<sequence length="287" mass="32644">MLKAKVGRYLIDSFHKLNNRPGGMGIPNSGKIQEIVDFINFKFHENGELEEIKNTSIHQAKSIFHARYPQGINLECYAAKKIAQESLDHTHPWGTKQDNSKNLKFNNALYELFPIQELSVLDIGCSGGGFVKTLLDAGVLAAGIEGSDYSKIRARAEWGTIPDYLFTADATAPFSFKLNDQKLMFKVITAWEVLEHIEKEDLPKFFENIRNNLLPDGLFIGSVSPNDDWVDGVNLHRTVENSDWWLENVESFGFNHRPDLVMHFSPDKWVRGEENAPNSFHLILEPR</sequence>
<proteinExistence type="predicted"/>
<name>A0A6J6DUE1_9ZZZZ</name>
<evidence type="ECO:0000313" key="1">
    <source>
        <dbReference type="EMBL" id="CAB4567587.1"/>
    </source>
</evidence>
<dbReference type="InterPro" id="IPR029063">
    <property type="entry name" value="SAM-dependent_MTases_sf"/>
</dbReference>
<dbReference type="PANTHER" id="PTHR43861:SF6">
    <property type="entry name" value="METHYLTRANSFERASE TYPE 11"/>
    <property type="match status" value="1"/>
</dbReference>
<gene>
    <name evidence="1" type="ORF">UFOPK1698_00323</name>
</gene>
<dbReference type="AlphaFoldDB" id="A0A6J6DUE1"/>
<dbReference type="EMBL" id="CAEZTP010000016">
    <property type="protein sequence ID" value="CAB4567587.1"/>
    <property type="molecule type" value="Genomic_DNA"/>
</dbReference>
<dbReference type="CDD" id="cd02440">
    <property type="entry name" value="AdoMet_MTases"/>
    <property type="match status" value="1"/>
</dbReference>
<dbReference type="Gene3D" id="3.40.50.150">
    <property type="entry name" value="Vaccinia Virus protein VP39"/>
    <property type="match status" value="1"/>
</dbReference>
<dbReference type="PANTHER" id="PTHR43861">
    <property type="entry name" value="TRANS-ACONITATE 2-METHYLTRANSFERASE-RELATED"/>
    <property type="match status" value="1"/>
</dbReference>
<dbReference type="Pfam" id="PF13489">
    <property type="entry name" value="Methyltransf_23"/>
    <property type="match status" value="1"/>
</dbReference>